<gene>
    <name evidence="2" type="ORF">DCAF_LOCUS13086</name>
</gene>
<sequence>MSSNSTDADEYEDNFINDDDDHREIKSPSTVYSSEGCMVGAYPYRDSIYDLLLTVIAEIIHSYEFIVTYLLGLPLVEEISNKKKHTNGKGSHKRLRKKFQFSEFDGEDKLHISFSTRENLL</sequence>
<comment type="caution">
    <text evidence="2">The sequence shown here is derived from an EMBL/GenBank/DDBJ whole genome shotgun (WGS) entry which is preliminary data.</text>
</comment>
<organism evidence="2 3">
    <name type="scientific">Dovyalis caffra</name>
    <dbReference type="NCBI Taxonomy" id="77055"/>
    <lineage>
        <taxon>Eukaryota</taxon>
        <taxon>Viridiplantae</taxon>
        <taxon>Streptophyta</taxon>
        <taxon>Embryophyta</taxon>
        <taxon>Tracheophyta</taxon>
        <taxon>Spermatophyta</taxon>
        <taxon>Magnoliopsida</taxon>
        <taxon>eudicotyledons</taxon>
        <taxon>Gunneridae</taxon>
        <taxon>Pentapetalae</taxon>
        <taxon>rosids</taxon>
        <taxon>fabids</taxon>
        <taxon>Malpighiales</taxon>
        <taxon>Salicaceae</taxon>
        <taxon>Flacourtieae</taxon>
        <taxon>Dovyalis</taxon>
    </lineage>
</organism>
<evidence type="ECO:0000313" key="3">
    <source>
        <dbReference type="Proteomes" id="UP001314170"/>
    </source>
</evidence>
<evidence type="ECO:0008006" key="4">
    <source>
        <dbReference type="Google" id="ProtNLM"/>
    </source>
</evidence>
<dbReference type="Proteomes" id="UP001314170">
    <property type="component" value="Unassembled WGS sequence"/>
</dbReference>
<evidence type="ECO:0000256" key="1">
    <source>
        <dbReference type="SAM" id="MobiDB-lite"/>
    </source>
</evidence>
<dbReference type="AlphaFoldDB" id="A0AAV1RNR5"/>
<accession>A0AAV1RNR5</accession>
<keyword evidence="3" id="KW-1185">Reference proteome</keyword>
<feature type="region of interest" description="Disordered" evidence="1">
    <location>
        <begin position="1"/>
        <end position="29"/>
    </location>
</feature>
<protein>
    <recommendedName>
        <fullName evidence="4">Maturase K</fullName>
    </recommendedName>
</protein>
<reference evidence="2 3" key="1">
    <citation type="submission" date="2024-01" db="EMBL/GenBank/DDBJ databases">
        <authorList>
            <person name="Waweru B."/>
        </authorList>
    </citation>
    <scope>NUCLEOTIDE SEQUENCE [LARGE SCALE GENOMIC DNA]</scope>
</reference>
<feature type="compositionally biased region" description="Acidic residues" evidence="1">
    <location>
        <begin position="7"/>
        <end position="19"/>
    </location>
</feature>
<dbReference type="EMBL" id="CAWUPB010001108">
    <property type="protein sequence ID" value="CAK7338045.1"/>
    <property type="molecule type" value="Genomic_DNA"/>
</dbReference>
<proteinExistence type="predicted"/>
<name>A0AAV1RNR5_9ROSI</name>
<evidence type="ECO:0000313" key="2">
    <source>
        <dbReference type="EMBL" id="CAK7338045.1"/>
    </source>
</evidence>